<dbReference type="InterPro" id="IPR000531">
    <property type="entry name" value="Beta-barrel_TonB"/>
</dbReference>
<comment type="subcellular location">
    <subcellularLocation>
        <location evidence="1 8">Cell outer membrane</location>
        <topology evidence="1 8">Multi-pass membrane protein</topology>
    </subcellularLocation>
</comment>
<evidence type="ECO:0000256" key="5">
    <source>
        <dbReference type="ARBA" id="ARBA00023077"/>
    </source>
</evidence>
<feature type="domain" description="TonB-dependent receptor-like beta-barrel" evidence="11">
    <location>
        <begin position="348"/>
        <end position="806"/>
    </location>
</feature>
<comment type="caution">
    <text evidence="13">The sequence shown here is derived from an EMBL/GenBank/DDBJ whole genome shotgun (WGS) entry which is preliminary data.</text>
</comment>
<accession>A0ABU9I1A2</accession>
<evidence type="ECO:0000259" key="12">
    <source>
        <dbReference type="Pfam" id="PF07715"/>
    </source>
</evidence>
<reference evidence="13 14" key="1">
    <citation type="submission" date="2024-04" db="EMBL/GenBank/DDBJ databases">
        <title>Flavobacterium sp. DGU11 16S ribosomal RNA gene Genome sequencing and assembly.</title>
        <authorList>
            <person name="Park S."/>
        </authorList>
    </citation>
    <scope>NUCLEOTIDE SEQUENCE [LARGE SCALE GENOMIC DNA]</scope>
    <source>
        <strain evidence="13 14">DGU11</strain>
    </source>
</reference>
<dbReference type="InterPro" id="IPR023996">
    <property type="entry name" value="TonB-dep_OMP_SusC/RagA"/>
</dbReference>
<dbReference type="NCBIfam" id="TIGR04057">
    <property type="entry name" value="SusC_RagA_signa"/>
    <property type="match status" value="1"/>
</dbReference>
<keyword evidence="10" id="KW-0732">Signal</keyword>
<organism evidence="13 14">
    <name type="scientific">Flavobacterium arundinis</name>
    <dbReference type="NCBI Taxonomy" id="3139143"/>
    <lineage>
        <taxon>Bacteria</taxon>
        <taxon>Pseudomonadati</taxon>
        <taxon>Bacteroidota</taxon>
        <taxon>Flavobacteriia</taxon>
        <taxon>Flavobacteriales</taxon>
        <taxon>Flavobacteriaceae</taxon>
        <taxon>Flavobacterium</taxon>
    </lineage>
</organism>
<evidence type="ECO:0000313" key="14">
    <source>
        <dbReference type="Proteomes" id="UP001464555"/>
    </source>
</evidence>
<keyword evidence="5 9" id="KW-0798">TonB box</keyword>
<evidence type="ECO:0000256" key="6">
    <source>
        <dbReference type="ARBA" id="ARBA00023136"/>
    </source>
</evidence>
<dbReference type="InterPro" id="IPR036942">
    <property type="entry name" value="Beta-barrel_TonB_sf"/>
</dbReference>
<dbReference type="Gene3D" id="2.40.170.20">
    <property type="entry name" value="TonB-dependent receptor, beta-barrel domain"/>
    <property type="match status" value="1"/>
</dbReference>
<feature type="signal peptide" evidence="10">
    <location>
        <begin position="1"/>
        <end position="19"/>
    </location>
</feature>
<dbReference type="InterPro" id="IPR039426">
    <property type="entry name" value="TonB-dep_rcpt-like"/>
</dbReference>
<dbReference type="Gene3D" id="2.170.130.10">
    <property type="entry name" value="TonB-dependent receptor, plug domain"/>
    <property type="match status" value="1"/>
</dbReference>
<evidence type="ECO:0000256" key="10">
    <source>
        <dbReference type="SAM" id="SignalP"/>
    </source>
</evidence>
<dbReference type="Pfam" id="PF00593">
    <property type="entry name" value="TonB_dep_Rec_b-barrel"/>
    <property type="match status" value="1"/>
</dbReference>
<keyword evidence="3 8" id="KW-1134">Transmembrane beta strand</keyword>
<dbReference type="Proteomes" id="UP001464555">
    <property type="component" value="Unassembled WGS sequence"/>
</dbReference>
<dbReference type="EMBL" id="JBBYHR010000010">
    <property type="protein sequence ID" value="MEL1245935.1"/>
    <property type="molecule type" value="Genomic_DNA"/>
</dbReference>
<evidence type="ECO:0000256" key="8">
    <source>
        <dbReference type="PROSITE-ProRule" id="PRU01360"/>
    </source>
</evidence>
<evidence type="ECO:0000256" key="2">
    <source>
        <dbReference type="ARBA" id="ARBA00022448"/>
    </source>
</evidence>
<evidence type="ECO:0000313" key="13">
    <source>
        <dbReference type="EMBL" id="MEL1245935.1"/>
    </source>
</evidence>
<proteinExistence type="inferred from homology"/>
<protein>
    <submittedName>
        <fullName evidence="13">SusC/RagA family TonB-linked outer membrane protein</fullName>
    </submittedName>
</protein>
<gene>
    <name evidence="13" type="ORF">AAEO56_16800</name>
</gene>
<evidence type="ECO:0000256" key="4">
    <source>
        <dbReference type="ARBA" id="ARBA00022692"/>
    </source>
</evidence>
<dbReference type="Pfam" id="PF07715">
    <property type="entry name" value="Plug"/>
    <property type="match status" value="1"/>
</dbReference>
<keyword evidence="4 8" id="KW-0812">Transmembrane</keyword>
<sequence>MRKTVLNITFLLTGAITFAQVPTTPQPAINDSVFNDSVFFDNEMTEVVLIGYGTRKAGAITGSVVQIKAADIVRTPAQSAIQAIQGKAAGVNIVTNDEPGGSPSIRIRGLGTVTGARDPLYVIDGIETSNLNGISPNDIATIDVLKDASSLAIYGQKGSNGVIIITTKKGKIGDIKVNYDAYYGQKFIQRKVDMADSYRFAYYNNSALGDPSYFNSTQPYSTDWLDEITDTGEMMSNSVSLSGATEQATYYFGASNYKEKGILNGTQFERTNVISNNTYKLFNEKLKITSFINLSTNKSTPKPLSAFTNAYKQSPIVPVRFENGRWGVPLRDPATGLASINGSDRFNNVANPVAQLANFDEQNRNTTLIGSVNAELKILDYLKFNSNFGATANWSKGYTYTPTREIFLSANPTLGVEDYITQNPNNPIINTLQQRRSTSYRWNWDNYATFTKTFAEDHNVTLVAGLSRTTSNISEFLNATRQDVPAQSNYWNLDLASYNGTVAPGSVAQNNSTTPIVSVAYFARGEYDYKGKYLFSASIRREGISAFQEAKRFETFPSVSAGWVLTGEEFMSNVKFLNNFKIRGGYGEVGNANASTINTILFNAGNNYAFGPDQIIYPGNNVPFQVDPNLTWETMREIDLGFDFAVMNNRLTGSFDYYNRKTDNVILPVAVPTVLSPEPVLLNSGLVSNKGVEFTAKWQDKIGQDFNYWIGGNVSHNKNELEEVHSPFFGDYIGGSLGNGQYTKQVLVGQPLGTFYVYQNTGYNSDGAPTYSDQRVAAGSYIPTVTYGFNVGASYKGFDVSVDAYGVGGNKLYNGKRAQRFGGENIEDAVLENFWTPSTPNAANPRPSNSVPRASTYYIEKGDFLRINNITLGYTLPQLFKGIDKVRMYATAINPFLFTKYSGFSPEVVGNDNASPLGSAGIELDAYPTNRTFLFGLNIGF</sequence>
<evidence type="ECO:0000259" key="11">
    <source>
        <dbReference type="Pfam" id="PF00593"/>
    </source>
</evidence>
<dbReference type="InterPro" id="IPR012910">
    <property type="entry name" value="Plug_dom"/>
</dbReference>
<keyword evidence="6 8" id="KW-0472">Membrane</keyword>
<evidence type="ECO:0000256" key="3">
    <source>
        <dbReference type="ARBA" id="ARBA00022452"/>
    </source>
</evidence>
<keyword evidence="14" id="KW-1185">Reference proteome</keyword>
<name>A0ABU9I1A2_9FLAO</name>
<dbReference type="RefSeq" id="WP_341698232.1">
    <property type="nucleotide sequence ID" value="NZ_JBBYHR010000010.1"/>
</dbReference>
<dbReference type="InterPro" id="IPR037066">
    <property type="entry name" value="Plug_dom_sf"/>
</dbReference>
<dbReference type="PROSITE" id="PS52016">
    <property type="entry name" value="TONB_DEPENDENT_REC_3"/>
    <property type="match status" value="1"/>
</dbReference>
<dbReference type="SUPFAM" id="SSF56935">
    <property type="entry name" value="Porins"/>
    <property type="match status" value="1"/>
</dbReference>
<dbReference type="InterPro" id="IPR023997">
    <property type="entry name" value="TonB-dep_OMP_SusC/RagA_CS"/>
</dbReference>
<evidence type="ECO:0000256" key="1">
    <source>
        <dbReference type="ARBA" id="ARBA00004571"/>
    </source>
</evidence>
<evidence type="ECO:0000256" key="9">
    <source>
        <dbReference type="RuleBase" id="RU003357"/>
    </source>
</evidence>
<feature type="chain" id="PRO_5046397309" evidence="10">
    <location>
        <begin position="20"/>
        <end position="941"/>
    </location>
</feature>
<dbReference type="NCBIfam" id="TIGR04056">
    <property type="entry name" value="OMP_RagA_SusC"/>
    <property type="match status" value="1"/>
</dbReference>
<evidence type="ECO:0000256" key="7">
    <source>
        <dbReference type="ARBA" id="ARBA00023237"/>
    </source>
</evidence>
<feature type="domain" description="TonB-dependent receptor plug" evidence="12">
    <location>
        <begin position="60"/>
        <end position="162"/>
    </location>
</feature>
<keyword evidence="2 8" id="KW-0813">Transport</keyword>
<comment type="similarity">
    <text evidence="8 9">Belongs to the TonB-dependent receptor family.</text>
</comment>
<keyword evidence="7 8" id="KW-0998">Cell outer membrane</keyword>